<proteinExistence type="predicted"/>
<reference evidence="1 2" key="1">
    <citation type="journal article" date="2023" name="Sci. Data">
        <title>Genome assembly of the Korean intertidal mud-creeper Batillaria attramentaria.</title>
        <authorList>
            <person name="Patra A.K."/>
            <person name="Ho P.T."/>
            <person name="Jun S."/>
            <person name="Lee S.J."/>
            <person name="Kim Y."/>
            <person name="Won Y.J."/>
        </authorList>
    </citation>
    <scope>NUCLEOTIDE SEQUENCE [LARGE SCALE GENOMIC DNA]</scope>
    <source>
        <strain evidence="1">Wonlab-2016</strain>
    </source>
</reference>
<accession>A0ABD0K5L9</accession>
<protein>
    <submittedName>
        <fullName evidence="1">Uncharacterized protein</fullName>
    </submittedName>
</protein>
<dbReference type="Proteomes" id="UP001519460">
    <property type="component" value="Unassembled WGS sequence"/>
</dbReference>
<sequence>VEPQTYHNLGEVKPFDVCPVPALPHVQGAEMSRSRRRGVAVINVLSCSLSTRLTLRSLKSSISRAGPAASSPH</sequence>
<name>A0ABD0K5L9_9CAEN</name>
<gene>
    <name evidence="1" type="ORF">BaRGS_00026407</name>
</gene>
<organism evidence="1 2">
    <name type="scientific">Batillaria attramentaria</name>
    <dbReference type="NCBI Taxonomy" id="370345"/>
    <lineage>
        <taxon>Eukaryota</taxon>
        <taxon>Metazoa</taxon>
        <taxon>Spiralia</taxon>
        <taxon>Lophotrochozoa</taxon>
        <taxon>Mollusca</taxon>
        <taxon>Gastropoda</taxon>
        <taxon>Caenogastropoda</taxon>
        <taxon>Sorbeoconcha</taxon>
        <taxon>Cerithioidea</taxon>
        <taxon>Batillariidae</taxon>
        <taxon>Batillaria</taxon>
    </lineage>
</organism>
<evidence type="ECO:0000313" key="1">
    <source>
        <dbReference type="EMBL" id="KAK7482388.1"/>
    </source>
</evidence>
<comment type="caution">
    <text evidence="1">The sequence shown here is derived from an EMBL/GenBank/DDBJ whole genome shotgun (WGS) entry which is preliminary data.</text>
</comment>
<dbReference type="EMBL" id="JACVVK020000246">
    <property type="protein sequence ID" value="KAK7482388.1"/>
    <property type="molecule type" value="Genomic_DNA"/>
</dbReference>
<evidence type="ECO:0000313" key="2">
    <source>
        <dbReference type="Proteomes" id="UP001519460"/>
    </source>
</evidence>
<feature type="non-terminal residue" evidence="1">
    <location>
        <position position="1"/>
    </location>
</feature>
<dbReference type="AlphaFoldDB" id="A0ABD0K5L9"/>
<keyword evidence="2" id="KW-1185">Reference proteome</keyword>